<accession>A0A4P9K6S4</accession>
<dbReference type="Gene3D" id="3.40.50.300">
    <property type="entry name" value="P-loop containing nucleotide triphosphate hydrolases"/>
    <property type="match status" value="1"/>
</dbReference>
<evidence type="ECO:0000259" key="1">
    <source>
        <dbReference type="Pfam" id="PF02492"/>
    </source>
</evidence>
<evidence type="ECO:0000313" key="3">
    <source>
        <dbReference type="Proteomes" id="UP000304864"/>
    </source>
</evidence>
<dbReference type="KEGG" id="thig:FE785_09210"/>
<dbReference type="Proteomes" id="UP000304864">
    <property type="component" value="Chromosome"/>
</dbReference>
<dbReference type="InterPro" id="IPR051316">
    <property type="entry name" value="Zinc-reg_GTPase_activator"/>
</dbReference>
<dbReference type="OrthoDB" id="9808822at2"/>
<organism evidence="2 3">
    <name type="scientific">Thiomicrorhabdus sediminis</name>
    <dbReference type="NCBI Taxonomy" id="2580412"/>
    <lineage>
        <taxon>Bacteria</taxon>
        <taxon>Pseudomonadati</taxon>
        <taxon>Pseudomonadota</taxon>
        <taxon>Gammaproteobacteria</taxon>
        <taxon>Thiotrichales</taxon>
        <taxon>Piscirickettsiaceae</taxon>
        <taxon>Thiomicrorhabdus</taxon>
    </lineage>
</organism>
<dbReference type="RefSeq" id="WP_138565468.1">
    <property type="nucleotide sequence ID" value="NZ_CP040602.1"/>
</dbReference>
<proteinExistence type="predicted"/>
<keyword evidence="3" id="KW-1185">Reference proteome</keyword>
<gene>
    <name evidence="2" type="ORF">FE785_09210</name>
</gene>
<dbReference type="GO" id="GO:0005737">
    <property type="term" value="C:cytoplasm"/>
    <property type="evidence" value="ECO:0007669"/>
    <property type="project" value="TreeGrafter"/>
</dbReference>
<dbReference type="PANTHER" id="PTHR13748">
    <property type="entry name" value="COBW-RELATED"/>
    <property type="match status" value="1"/>
</dbReference>
<reference evidence="2 3" key="1">
    <citation type="submission" date="2019-05" db="EMBL/GenBank/DDBJ databases">
        <title>Thiomicrorhabdus sediminis sp. nov, a novel sulfur-oxidizing bacterium isolated from coastal sediment.</title>
        <authorList>
            <person name="Liu X."/>
        </authorList>
    </citation>
    <scope>NUCLEOTIDE SEQUENCE [LARGE SCALE GENOMIC DNA]</scope>
    <source>
        <strain evidence="2 3">G1</strain>
    </source>
</reference>
<dbReference type="Pfam" id="PF02492">
    <property type="entry name" value="cobW"/>
    <property type="match status" value="1"/>
</dbReference>
<dbReference type="AlphaFoldDB" id="A0A4P9K6S4"/>
<feature type="domain" description="CobW/HypB/UreG nucleotide-binding" evidence="1">
    <location>
        <begin position="13"/>
        <end position="183"/>
    </location>
</feature>
<dbReference type="InterPro" id="IPR003495">
    <property type="entry name" value="CobW/HypB/UreG_nucleotide-bd"/>
</dbReference>
<protein>
    <submittedName>
        <fullName evidence="2">GTP-binding protein</fullName>
    </submittedName>
</protein>
<dbReference type="SUPFAM" id="SSF52540">
    <property type="entry name" value="P-loop containing nucleoside triphosphate hydrolases"/>
    <property type="match status" value="1"/>
</dbReference>
<name>A0A4P9K6S4_9GAMM</name>
<dbReference type="InterPro" id="IPR027417">
    <property type="entry name" value="P-loop_NTPase"/>
</dbReference>
<evidence type="ECO:0000313" key="2">
    <source>
        <dbReference type="EMBL" id="QCU90794.1"/>
    </source>
</evidence>
<dbReference type="PANTHER" id="PTHR13748:SF46">
    <property type="entry name" value="ZINC CHAPERONE YEIR"/>
    <property type="match status" value="1"/>
</dbReference>
<sequence>MAGFERFQSSLPINLILGGLGAGKSSLLQNLLSQKPADHNWGILINEFGNVDIDSKILTNTAKTFIKTIPAGCICCSAVENFSAALDSILQMPLDRIFIEPSGISDPAILVNLLERLANQHNLHIDNIIYIIDATSDIDSDQSLIAKHARQTADVVVINKSDLTNRQHLKQLKQCFSDSYPAKQAIITTTYSQIDLALLYRQSKPVIHKFTGLKRLSSPHLSTIDSTPFDSELDTIGSEIIITEQFYAIGWIFNKNILFDWKPLERLFDDFKQRPEIIRAKGLFCTGKLSMLFQYSNGHHSRENSAYQQDSRLEIIFNNSQHFSAQYPPNATLILLEEHLKKSII</sequence>
<dbReference type="EMBL" id="CP040602">
    <property type="protein sequence ID" value="QCU90794.1"/>
    <property type="molecule type" value="Genomic_DNA"/>
</dbReference>